<keyword evidence="1" id="KW-0732">Signal</keyword>
<organism evidence="2 3">
    <name type="scientific">Rhynchosporium secalis</name>
    <name type="common">Barley scald fungus</name>
    <dbReference type="NCBI Taxonomy" id="38038"/>
    <lineage>
        <taxon>Eukaryota</taxon>
        <taxon>Fungi</taxon>
        <taxon>Dikarya</taxon>
        <taxon>Ascomycota</taxon>
        <taxon>Pezizomycotina</taxon>
        <taxon>Leotiomycetes</taxon>
        <taxon>Helotiales</taxon>
        <taxon>Ploettnerulaceae</taxon>
        <taxon>Rhynchosporium</taxon>
    </lineage>
</organism>
<accession>A0A1E1M0K7</accession>
<dbReference type="EMBL" id="FJVC01000102">
    <property type="protein sequence ID" value="CZT42657.1"/>
    <property type="molecule type" value="Genomic_DNA"/>
</dbReference>
<evidence type="ECO:0000313" key="3">
    <source>
        <dbReference type="Proteomes" id="UP000177625"/>
    </source>
</evidence>
<keyword evidence="3" id="KW-1185">Reference proteome</keyword>
<name>A0A1E1M0K7_RHYSE</name>
<evidence type="ECO:0008006" key="4">
    <source>
        <dbReference type="Google" id="ProtNLM"/>
    </source>
</evidence>
<feature type="signal peptide" evidence="1">
    <location>
        <begin position="1"/>
        <end position="15"/>
    </location>
</feature>
<dbReference type="Proteomes" id="UP000177625">
    <property type="component" value="Unassembled WGS sequence"/>
</dbReference>
<evidence type="ECO:0000256" key="1">
    <source>
        <dbReference type="SAM" id="SignalP"/>
    </source>
</evidence>
<gene>
    <name evidence="2" type="ORF">RSE6_02593</name>
</gene>
<proteinExistence type="predicted"/>
<evidence type="ECO:0000313" key="2">
    <source>
        <dbReference type="EMBL" id="CZT42657.1"/>
    </source>
</evidence>
<reference evidence="3" key="1">
    <citation type="submission" date="2016-03" db="EMBL/GenBank/DDBJ databases">
        <authorList>
            <person name="Guldener U."/>
        </authorList>
    </citation>
    <scope>NUCLEOTIDE SEQUENCE [LARGE SCALE GENOMIC DNA]</scope>
</reference>
<sequence>MAIFGTISGLTLGLAGPGADLIAGEAAGKGAQYTAAQRAFPDRFYLLGMIVEFLKQLQSFHIIALDATGAIFEDKHDGHSKKNADQRMTVQYQDFQKQFIQEKAAQGIYIQPKPLGYQPGQQYQLQQPVTQTYQPLPPSQDQEHEYVTVSEPQNCTVSYQPASQQQNFAPDGRWTSAAIKQSLYQPGTQAYHPLCSTPLPIYSQSPDPSVQQYPNKYCQLLPSMADSKLNTIQLALEPSVVVCKLSIVDSPIDVFELPAELVTAAVPDEDSIPATPSMEDELLILKARILQMEIERRGGVMDIVPAKNESEVSHQDSTSLQPALTINVEEPAEHQDTQNEQTEQELAAELVTKEQTRKSPSSVSFIVDEHFEYQTTQVKISIPIEVDQDFQRFSSQR</sequence>
<dbReference type="AlphaFoldDB" id="A0A1E1M0K7"/>
<protein>
    <recommendedName>
        <fullName evidence="4">Prion-inhibition and propagation HeLo domain-containing protein</fullName>
    </recommendedName>
</protein>
<feature type="chain" id="PRO_5012204459" description="Prion-inhibition and propagation HeLo domain-containing protein" evidence="1">
    <location>
        <begin position="16"/>
        <end position="397"/>
    </location>
</feature>